<evidence type="ECO:0000256" key="3">
    <source>
        <dbReference type="ARBA" id="ARBA00022691"/>
    </source>
</evidence>
<dbReference type="RefSeq" id="XP_028492433.1">
    <property type="nucleotide sequence ID" value="XM_028634985.1"/>
</dbReference>
<name>A0A3M9Y2D3_9PEZI</name>
<evidence type="ECO:0000256" key="4">
    <source>
        <dbReference type="HAMAP-Rule" id="MF_03044"/>
    </source>
</evidence>
<dbReference type="STRING" id="1051616.A0A3M9Y2D3"/>
<dbReference type="SUPFAM" id="SSF53335">
    <property type="entry name" value="S-adenosyl-L-methionine-dependent methyltransferases"/>
    <property type="match status" value="1"/>
</dbReference>
<dbReference type="EC" id="2.1.1.-" evidence="4"/>
<dbReference type="PANTHER" id="PTHR21008:SF1">
    <property type="entry name" value="25S RRNA (ADENINE(2142)-N(1))-METHYLTRANSFERASE"/>
    <property type="match status" value="1"/>
</dbReference>
<keyword evidence="7" id="KW-1185">Reference proteome</keyword>
<proteinExistence type="inferred from homology"/>
<dbReference type="InterPro" id="IPR029063">
    <property type="entry name" value="SAM-dependent_MTases_sf"/>
</dbReference>
<keyword evidence="4" id="KW-0539">Nucleus</keyword>
<feature type="region of interest" description="Disordered" evidence="5">
    <location>
        <begin position="1"/>
        <end position="27"/>
    </location>
</feature>
<keyword evidence="2 4" id="KW-0808">Transferase</keyword>
<feature type="binding site" evidence="4">
    <location>
        <position position="142"/>
    </location>
    <ligand>
        <name>S-adenosyl-L-methionine</name>
        <dbReference type="ChEBI" id="CHEBI:59789"/>
    </ligand>
</feature>
<gene>
    <name evidence="6" type="ORF">D7B24_000733</name>
</gene>
<dbReference type="GO" id="GO:0005730">
    <property type="term" value="C:nucleolus"/>
    <property type="evidence" value="ECO:0007669"/>
    <property type="project" value="UniProtKB-SubCell"/>
</dbReference>
<organism evidence="6 7">
    <name type="scientific">Verticillium nonalfalfae</name>
    <dbReference type="NCBI Taxonomy" id="1051616"/>
    <lineage>
        <taxon>Eukaryota</taxon>
        <taxon>Fungi</taxon>
        <taxon>Dikarya</taxon>
        <taxon>Ascomycota</taxon>
        <taxon>Pezizomycotina</taxon>
        <taxon>Sordariomycetes</taxon>
        <taxon>Hypocreomycetidae</taxon>
        <taxon>Glomerellales</taxon>
        <taxon>Plectosphaerellaceae</taxon>
        <taxon>Verticillium</taxon>
    </lineage>
</organism>
<evidence type="ECO:0000256" key="1">
    <source>
        <dbReference type="ARBA" id="ARBA00022603"/>
    </source>
</evidence>
<accession>A0A3M9Y2D3</accession>
<comment type="subcellular location">
    <subcellularLocation>
        <location evidence="4">Nucleus</location>
        <location evidence="4">Nucleolus</location>
    </subcellularLocation>
</comment>
<comment type="function">
    <text evidence="4">S-adenosyl-L-methionine-dependent methyltransferase that specifically methylates the N(1) position of an adenine present in helix 65 in 25S rRNA.</text>
</comment>
<sequence>MARKQRHATTSLSRGRPPTLQRKVHSISRKETRTLINAHHTLQKRRQQAISRNDSVLVAAIEAEISSLGGIAEYQRASLQGQRNDRGGDSSKVLLEWLKPAITHMKAASSVPDQRFRMLEVGALSTENECSRSGLFEMKLIDLNSQHDDILQQDFMERPLPTKDSERFEIISLSLVLNYVPDPVLRGRMLHRTLAFLREPRIDLPGEGSAIFPALFLVLPRSCVHNSRYCSLERLTELMALLGYTCIQTKYTNKLAYFLWRRTVPPRNPLPIFPKKEVNAGGDRNNFAIVLNKA</sequence>
<dbReference type="AlphaFoldDB" id="A0A3M9Y2D3"/>
<dbReference type="PANTHER" id="PTHR21008">
    <property type="entry name" value="S-ADENOSYLMETHIONINE SENSOR UPSTREAM OF MTORC1-RELATED"/>
    <property type="match status" value="1"/>
</dbReference>
<comment type="caution">
    <text evidence="6">The sequence shown here is derived from an EMBL/GenBank/DDBJ whole genome shotgun (WGS) entry which is preliminary data.</text>
</comment>
<dbReference type="Pfam" id="PF11968">
    <property type="entry name" value="Bmt2"/>
    <property type="match status" value="1"/>
</dbReference>
<dbReference type="Proteomes" id="UP000267145">
    <property type="component" value="Unassembled WGS sequence"/>
</dbReference>
<keyword evidence="1 4" id="KW-0489">Methyltransferase</keyword>
<dbReference type="EMBL" id="RBVV01000110">
    <property type="protein sequence ID" value="RNJ54275.1"/>
    <property type="molecule type" value="Genomic_DNA"/>
</dbReference>
<dbReference type="GO" id="GO:0016433">
    <property type="term" value="F:rRNA (adenine) methyltransferase activity"/>
    <property type="evidence" value="ECO:0007669"/>
    <property type="project" value="UniProtKB-UniRule"/>
</dbReference>
<dbReference type="InterPro" id="IPR021867">
    <property type="entry name" value="Bmt2/SAMTOR"/>
</dbReference>
<keyword evidence="3 4" id="KW-0949">S-adenosyl-L-methionine</keyword>
<evidence type="ECO:0000256" key="2">
    <source>
        <dbReference type="ARBA" id="ARBA00022679"/>
    </source>
</evidence>
<feature type="binding site" evidence="4">
    <location>
        <position position="122"/>
    </location>
    <ligand>
        <name>S-adenosyl-L-methionine</name>
        <dbReference type="ChEBI" id="CHEBI:59789"/>
    </ligand>
</feature>
<dbReference type="HAMAP" id="MF_03044">
    <property type="entry name" value="BMT2"/>
    <property type="match status" value="1"/>
</dbReference>
<evidence type="ECO:0000313" key="6">
    <source>
        <dbReference type="EMBL" id="RNJ54275.1"/>
    </source>
</evidence>
<reference evidence="6 7" key="1">
    <citation type="submission" date="2018-10" db="EMBL/GenBank/DDBJ databases">
        <title>Genome sequence of Verticillium nonalfalfae VnAa140.</title>
        <authorList>
            <person name="Stajich J.E."/>
            <person name="Kasson M.T."/>
        </authorList>
    </citation>
    <scope>NUCLEOTIDE SEQUENCE [LARGE SCALE GENOMIC DNA]</scope>
    <source>
        <strain evidence="6 7">VnAa140</strain>
    </source>
</reference>
<dbReference type="GeneID" id="39604422"/>
<protein>
    <recommendedName>
        <fullName evidence="4">25S rRNA adenine-N(1) methyltransferase</fullName>
        <ecNumber evidence="4">2.1.1.-</ecNumber>
    </recommendedName>
</protein>
<evidence type="ECO:0000313" key="7">
    <source>
        <dbReference type="Proteomes" id="UP000267145"/>
    </source>
</evidence>
<evidence type="ECO:0000256" key="5">
    <source>
        <dbReference type="SAM" id="MobiDB-lite"/>
    </source>
</evidence>
<comment type="similarity">
    <text evidence="4">Belongs to the BMT2 family.</text>
</comment>